<dbReference type="InterPro" id="IPR050935">
    <property type="entry name" value="Bromo_chromatin_reader"/>
</dbReference>
<dbReference type="CDD" id="cd05497">
    <property type="entry name" value="Bromo_Brdt_I_like"/>
    <property type="match status" value="1"/>
</dbReference>
<dbReference type="CDD" id="cd05498">
    <property type="entry name" value="Bromo_Brdt_II_like"/>
    <property type="match status" value="1"/>
</dbReference>
<feature type="region of interest" description="Disordered" evidence="3">
    <location>
        <begin position="1085"/>
        <end position="1162"/>
    </location>
</feature>
<accession>K1QUZ7</accession>
<feature type="compositionally biased region" description="Basic and acidic residues" evidence="3">
    <location>
        <begin position="1113"/>
        <end position="1158"/>
    </location>
</feature>
<dbReference type="FunFam" id="1.20.1270.220:FF:000001">
    <property type="entry name" value="bromodomain-containing protein 2 isoform X1"/>
    <property type="match status" value="1"/>
</dbReference>
<dbReference type="AlphaFoldDB" id="K1QUZ7"/>
<protein>
    <submittedName>
        <fullName evidence="4">Bromodomain testis-specific protein</fullName>
    </submittedName>
</protein>
<dbReference type="PROSITE" id="PS51525">
    <property type="entry name" value="NET"/>
    <property type="match status" value="1"/>
</dbReference>
<name>K1QUZ7_MAGGI</name>
<dbReference type="InParanoid" id="K1QUZ7"/>
<dbReference type="Gene3D" id="1.20.1270.220">
    <property type="match status" value="1"/>
</dbReference>
<feature type="region of interest" description="Disordered" evidence="3">
    <location>
        <begin position="698"/>
        <end position="782"/>
    </location>
</feature>
<feature type="region of interest" description="Disordered" evidence="3">
    <location>
        <begin position="914"/>
        <end position="1033"/>
    </location>
</feature>
<dbReference type="PRINTS" id="PR00503">
    <property type="entry name" value="BROMODOMAIN"/>
</dbReference>
<gene>
    <name evidence="4" type="ORF">CGI_10013170</name>
</gene>
<feature type="compositionally biased region" description="Polar residues" evidence="3">
    <location>
        <begin position="18"/>
        <end position="38"/>
    </location>
</feature>
<sequence length="1173" mass="130305">MDPEAREQNGFGEASGDSVAQSPVMQNSSNEYNFPSDSESLKMNDSDANDAASPASSCPPGEQSKPSDRPKGRKTNQLQYLQKTVLKAVWRHQYAWPFHKPVDIKLLNLPDYYDIIKQPMDLGTIKERLETNFYYSATECIQDFNQMFTNCYIYNNPKEDIVLMAQVLEKLFLQKVAQMPPESNIAIQEKELPAAPKKTPKVKVATPRNLKSAVTTSVQQASSSTPNSLTSTTAFVPSSIEVNAPSPANVTTTASGSEPESKTAIASSTSNIGGMMDHNVVPPAQPTKTVKRGVKRKADTTTPVLVASSPGDPLYEPSPKVEKKIINSVSTPVMPGKIPAVRRESNRKIIKPKRDLPDEQVGEKAYAWPFYKPVDADVLGLHDYHDIIKKPMDLGTIKKKMESREYKTAAQFAEDVRLIFTNCYRYNPTDSDVVVMARKLQDVFEVKYATMPEETETGNGLDDSDSDDSDLPESESEDEDSEDEREQKIKEITETASYYIIKNLQEQLAKLTEEHMQKLKMKKERKESKKVRKKKKDRPSVKSVLGETETPSSMPISSVSSMVPQTVDTSKPAKTPKNKANKKSPSETKKKRTTNKNVTSAKKTKNSNLIGQLPTQPVPMDSDDEDNAKPMTYDEKRQLSLDINKLPGDKLGRVVYIIQSREPSLRDSNPDEIEIDFETLKPSTLRELESYVMSCLKKNKRKPYTRKDSGKSREEAQKEKKQELKKQLEDVKAQLGGSASAKKPNKKGSPEKKTKGKKNQKFKTPEKGHGMKGAPGSPAMSPPMRIHIGGSNTVMVSPQPQLQAPPPLVHNASHYSSQPMMPSAPLTSQPPPLLHSTQTTGTPLPSINNLPTPVIHPNAAAMEVSAVRPMTHSLPQQPSRPVAMATAKPVVKSTIPAVNPPVMGNKPAVMAVSPPISNNSPPEQKYYPDARPISPPMGMSLPTNPVMDRSKDLGAPKFFISDDDSSNSPKSSPSKSVPPAPPGATVSATGVGVSFGVGGPSQMGQHNMNDVGRKPELSKSLAQQVKKQDGLRMKNAASWNSLAAGGSSSSVKKTNAMQTFELYRKQAKEKEEREKAIKMQEEQRKMYKENMERERQREEREKLREKEEEEALDMARRSQQEQERRQQIEAEKLAAAKERERKKEQERRKREAMAHKIDMNAQSEMMAAFEETM</sequence>
<feature type="region of interest" description="Disordered" evidence="3">
    <location>
        <begin position="1"/>
        <end position="75"/>
    </location>
</feature>
<dbReference type="EMBL" id="JH815869">
    <property type="protein sequence ID" value="EKC32780.1"/>
    <property type="molecule type" value="Genomic_DNA"/>
</dbReference>
<dbReference type="GO" id="GO:0000785">
    <property type="term" value="C:chromatin"/>
    <property type="evidence" value="ECO:0007669"/>
    <property type="project" value="TreeGrafter"/>
</dbReference>
<dbReference type="GO" id="GO:0006355">
    <property type="term" value="P:regulation of DNA-templated transcription"/>
    <property type="evidence" value="ECO:0007669"/>
    <property type="project" value="TreeGrafter"/>
</dbReference>
<dbReference type="Pfam" id="PF00439">
    <property type="entry name" value="Bromodomain"/>
    <property type="match status" value="2"/>
</dbReference>
<feature type="compositionally biased region" description="Acidic residues" evidence="3">
    <location>
        <begin position="462"/>
        <end position="484"/>
    </location>
</feature>
<dbReference type="InterPro" id="IPR043508">
    <property type="entry name" value="Bromo_Brdt_I"/>
</dbReference>
<dbReference type="SUPFAM" id="SSF47370">
    <property type="entry name" value="Bromodomain"/>
    <property type="match status" value="2"/>
</dbReference>
<feature type="compositionally biased region" description="Basic and acidic residues" evidence="3">
    <location>
        <begin position="1085"/>
        <end position="1106"/>
    </location>
</feature>
<dbReference type="Pfam" id="PF17035">
    <property type="entry name" value="BET"/>
    <property type="match status" value="1"/>
</dbReference>
<dbReference type="PROSITE" id="PS50014">
    <property type="entry name" value="BROMODOMAIN_2"/>
    <property type="match status" value="2"/>
</dbReference>
<dbReference type="FunFam" id="1.20.920.10:FF:000002">
    <property type="entry name" value="Bromodomain-containing protein 4"/>
    <property type="match status" value="1"/>
</dbReference>
<feature type="region of interest" description="Disordered" evidence="3">
    <location>
        <begin position="451"/>
        <end position="487"/>
    </location>
</feature>
<dbReference type="InterPro" id="IPR027353">
    <property type="entry name" value="NET_dom"/>
</dbReference>
<feature type="region of interest" description="Disordered" evidence="3">
    <location>
        <begin position="242"/>
        <end position="297"/>
    </location>
</feature>
<dbReference type="InterPro" id="IPR018359">
    <property type="entry name" value="Bromodomain_CS"/>
</dbReference>
<evidence type="ECO:0000313" key="4">
    <source>
        <dbReference type="EMBL" id="EKC32780.1"/>
    </source>
</evidence>
<dbReference type="Gene3D" id="1.20.920.10">
    <property type="entry name" value="Bromodomain-like"/>
    <property type="match status" value="2"/>
</dbReference>
<feature type="compositionally biased region" description="Low complexity" evidence="3">
    <location>
        <begin position="966"/>
        <end position="975"/>
    </location>
</feature>
<keyword evidence="1" id="KW-0677">Repeat</keyword>
<proteinExistence type="predicted"/>
<feature type="compositionally biased region" description="Basic residues" evidence="3">
    <location>
        <begin position="518"/>
        <end position="537"/>
    </location>
</feature>
<dbReference type="PANTHER" id="PTHR22880:SF225">
    <property type="entry name" value="BROMODOMAIN-CONTAINING PROTEIN BET-1-RELATED"/>
    <property type="match status" value="1"/>
</dbReference>
<dbReference type="SMART" id="SM00297">
    <property type="entry name" value="BROMO"/>
    <property type="match status" value="2"/>
</dbReference>
<dbReference type="InterPro" id="IPR043509">
    <property type="entry name" value="Bromo_Brdt_II"/>
</dbReference>
<feature type="region of interest" description="Disordered" evidence="3">
    <location>
        <begin position="517"/>
        <end position="632"/>
    </location>
</feature>
<feature type="compositionally biased region" description="Basic and acidic residues" evidence="3">
    <location>
        <begin position="705"/>
        <end position="732"/>
    </location>
</feature>
<dbReference type="HOGENOM" id="CLU_001499_0_1_1"/>
<evidence type="ECO:0000256" key="3">
    <source>
        <dbReference type="SAM" id="MobiDB-lite"/>
    </source>
</evidence>
<keyword evidence="2" id="KW-0103">Bromodomain</keyword>
<feature type="compositionally biased region" description="Low complexity" evidence="3">
    <location>
        <begin position="49"/>
        <end position="60"/>
    </location>
</feature>
<feature type="compositionally biased region" description="Low complexity" evidence="3">
    <location>
        <begin position="551"/>
        <end position="573"/>
    </location>
</feature>
<organism evidence="4">
    <name type="scientific">Magallana gigas</name>
    <name type="common">Pacific oyster</name>
    <name type="synonym">Crassostrea gigas</name>
    <dbReference type="NCBI Taxonomy" id="29159"/>
    <lineage>
        <taxon>Eukaryota</taxon>
        <taxon>Metazoa</taxon>
        <taxon>Spiralia</taxon>
        <taxon>Lophotrochozoa</taxon>
        <taxon>Mollusca</taxon>
        <taxon>Bivalvia</taxon>
        <taxon>Autobranchia</taxon>
        <taxon>Pteriomorphia</taxon>
        <taxon>Ostreida</taxon>
        <taxon>Ostreoidea</taxon>
        <taxon>Ostreidae</taxon>
        <taxon>Magallana</taxon>
    </lineage>
</organism>
<feature type="compositionally biased region" description="Polar residues" evidence="3">
    <location>
        <begin position="606"/>
        <end position="615"/>
    </location>
</feature>
<evidence type="ECO:0000256" key="1">
    <source>
        <dbReference type="ARBA" id="ARBA00022737"/>
    </source>
</evidence>
<dbReference type="GO" id="GO:0006338">
    <property type="term" value="P:chromatin remodeling"/>
    <property type="evidence" value="ECO:0007669"/>
    <property type="project" value="TreeGrafter"/>
</dbReference>
<evidence type="ECO:0000256" key="2">
    <source>
        <dbReference type="ARBA" id="ARBA00023117"/>
    </source>
</evidence>
<dbReference type="Pfam" id="PF17105">
    <property type="entry name" value="BRD4_CDT"/>
    <property type="match status" value="1"/>
</dbReference>
<feature type="region of interest" description="Disordered" evidence="3">
    <location>
        <begin position="817"/>
        <end position="840"/>
    </location>
</feature>
<feature type="compositionally biased region" description="Polar residues" evidence="3">
    <location>
        <begin position="246"/>
        <end position="272"/>
    </location>
</feature>
<dbReference type="PROSITE" id="PS00633">
    <property type="entry name" value="BROMODOMAIN_1"/>
    <property type="match status" value="2"/>
</dbReference>
<dbReference type="InterPro" id="IPR038336">
    <property type="entry name" value="NET_sf"/>
</dbReference>
<dbReference type="InterPro" id="IPR031354">
    <property type="entry name" value="BRD4_CDT"/>
</dbReference>
<dbReference type="PANTHER" id="PTHR22880">
    <property type="entry name" value="FALZ-RELATED BROMODOMAIN-CONTAINING PROTEINS"/>
    <property type="match status" value="1"/>
</dbReference>
<dbReference type="InterPro" id="IPR036427">
    <property type="entry name" value="Bromodomain-like_sf"/>
</dbReference>
<dbReference type="GO" id="GO:0005634">
    <property type="term" value="C:nucleus"/>
    <property type="evidence" value="ECO:0007669"/>
    <property type="project" value="TreeGrafter"/>
</dbReference>
<dbReference type="FunCoup" id="K1QUZ7">
    <property type="interactions" value="1139"/>
</dbReference>
<reference evidence="4" key="1">
    <citation type="journal article" date="2012" name="Nature">
        <title>The oyster genome reveals stress adaptation and complexity of shell formation.</title>
        <authorList>
            <person name="Zhang G."/>
            <person name="Fang X."/>
            <person name="Guo X."/>
            <person name="Li L."/>
            <person name="Luo R."/>
            <person name="Xu F."/>
            <person name="Yang P."/>
            <person name="Zhang L."/>
            <person name="Wang X."/>
            <person name="Qi H."/>
            <person name="Xiong Z."/>
            <person name="Que H."/>
            <person name="Xie Y."/>
            <person name="Holland P.W."/>
            <person name="Paps J."/>
            <person name="Zhu Y."/>
            <person name="Wu F."/>
            <person name="Chen Y."/>
            <person name="Wang J."/>
            <person name="Peng C."/>
            <person name="Meng J."/>
            <person name="Yang L."/>
            <person name="Liu J."/>
            <person name="Wen B."/>
            <person name="Zhang N."/>
            <person name="Huang Z."/>
            <person name="Zhu Q."/>
            <person name="Feng Y."/>
            <person name="Mount A."/>
            <person name="Hedgecock D."/>
            <person name="Xu Z."/>
            <person name="Liu Y."/>
            <person name="Domazet-Loso T."/>
            <person name="Du Y."/>
            <person name="Sun X."/>
            <person name="Zhang S."/>
            <person name="Liu B."/>
            <person name="Cheng P."/>
            <person name="Jiang X."/>
            <person name="Li J."/>
            <person name="Fan D."/>
            <person name="Wang W."/>
            <person name="Fu W."/>
            <person name="Wang T."/>
            <person name="Wang B."/>
            <person name="Zhang J."/>
            <person name="Peng Z."/>
            <person name="Li Y."/>
            <person name="Li N."/>
            <person name="Wang J."/>
            <person name="Chen M."/>
            <person name="He Y."/>
            <person name="Tan F."/>
            <person name="Song X."/>
            <person name="Zheng Q."/>
            <person name="Huang R."/>
            <person name="Yang H."/>
            <person name="Du X."/>
            <person name="Chen L."/>
            <person name="Yang M."/>
            <person name="Gaffney P.M."/>
            <person name="Wang S."/>
            <person name="Luo L."/>
            <person name="She Z."/>
            <person name="Ming Y."/>
            <person name="Huang W."/>
            <person name="Zhang S."/>
            <person name="Huang B."/>
            <person name="Zhang Y."/>
            <person name="Qu T."/>
            <person name="Ni P."/>
            <person name="Miao G."/>
            <person name="Wang J."/>
            <person name="Wang Q."/>
            <person name="Steinberg C.E."/>
            <person name="Wang H."/>
            <person name="Li N."/>
            <person name="Qian L."/>
            <person name="Zhang G."/>
            <person name="Li Y."/>
            <person name="Yang H."/>
            <person name="Liu X."/>
            <person name="Wang J."/>
            <person name="Yin Y."/>
            <person name="Wang J."/>
        </authorList>
    </citation>
    <scope>NUCLEOTIDE SEQUENCE [LARGE SCALE GENOMIC DNA]</scope>
    <source>
        <strain evidence="4">05x7-T-G4-1.051#20</strain>
    </source>
</reference>
<dbReference type="InterPro" id="IPR001487">
    <property type="entry name" value="Bromodomain"/>
</dbReference>